<reference evidence="2" key="1">
    <citation type="submission" date="2020-04" db="EMBL/GenBank/DDBJ databases">
        <title>Deep metagenomics examines the oral microbiome during advanced dental caries in children, revealing novel taxa and co-occurrences with host molecules.</title>
        <authorList>
            <person name="Baker J.L."/>
            <person name="Morton J.T."/>
            <person name="Dinis M."/>
            <person name="Alvarez R."/>
            <person name="Tran N.C."/>
            <person name="Knight R."/>
            <person name="Edlund A."/>
        </authorList>
    </citation>
    <scope>NUCLEOTIDE SEQUENCE</scope>
    <source>
        <strain evidence="2">JCVI_38_bin.5</strain>
    </source>
</reference>
<dbReference type="EMBL" id="JABZGW010000378">
    <property type="protein sequence ID" value="MBF4808446.1"/>
    <property type="molecule type" value="Genomic_DNA"/>
</dbReference>
<evidence type="ECO:0000256" key="1">
    <source>
        <dbReference type="SAM" id="Phobius"/>
    </source>
</evidence>
<keyword evidence="1" id="KW-0812">Transmembrane</keyword>
<keyword evidence="1" id="KW-1133">Transmembrane helix</keyword>
<protein>
    <submittedName>
        <fullName evidence="2">Lipopolysaccharide biosynthesis protein</fullName>
    </submittedName>
</protein>
<organism evidence="2 3">
    <name type="scientific">Lancefieldella rimae</name>
    <dbReference type="NCBI Taxonomy" id="1383"/>
    <lineage>
        <taxon>Bacteria</taxon>
        <taxon>Bacillati</taxon>
        <taxon>Actinomycetota</taxon>
        <taxon>Coriobacteriia</taxon>
        <taxon>Coriobacteriales</taxon>
        <taxon>Atopobiaceae</taxon>
        <taxon>Lancefieldella</taxon>
    </lineage>
</organism>
<evidence type="ECO:0000313" key="3">
    <source>
        <dbReference type="Proteomes" id="UP000698335"/>
    </source>
</evidence>
<feature type="non-terminal residue" evidence="2">
    <location>
        <position position="141"/>
    </location>
</feature>
<proteinExistence type="predicted"/>
<feature type="transmembrane region" description="Helical" evidence="1">
    <location>
        <begin position="81"/>
        <end position="100"/>
    </location>
</feature>
<evidence type="ECO:0000313" key="2">
    <source>
        <dbReference type="EMBL" id="MBF4808446.1"/>
    </source>
</evidence>
<feature type="transmembrane region" description="Helical" evidence="1">
    <location>
        <begin position="14"/>
        <end position="35"/>
    </location>
</feature>
<feature type="transmembrane region" description="Helical" evidence="1">
    <location>
        <begin position="41"/>
        <end position="60"/>
    </location>
</feature>
<comment type="caution">
    <text evidence="2">The sequence shown here is derived from an EMBL/GenBank/DDBJ whole genome shotgun (WGS) entry which is preliminary data.</text>
</comment>
<dbReference type="AlphaFoldDB" id="A0A930YS98"/>
<name>A0A930YS98_9ACTN</name>
<gene>
    <name evidence="2" type="ORF">HXK26_07120</name>
</gene>
<sequence length="141" mass="15623">MNIETSPAQMRKNYFWNTLGSLMNAASTVLMLMAVTRTMGAAAGGIFSLAYAIAQQLMVIGHFEIRTYQATDTEEKFPFGVYLGSRCITTICMVIGVVIYSATTQGLTYEGLLFTLIASLRLFDVVEDVFHGMFQQHGRLD</sequence>
<dbReference type="Proteomes" id="UP000698335">
    <property type="component" value="Unassembled WGS sequence"/>
</dbReference>
<keyword evidence="1" id="KW-0472">Membrane</keyword>
<accession>A0A930YS98</accession>